<organism evidence="5 6">
    <name type="scientific">Stomatobaculum longum</name>
    <dbReference type="NCBI Taxonomy" id="796942"/>
    <lineage>
        <taxon>Bacteria</taxon>
        <taxon>Bacillati</taxon>
        <taxon>Bacillota</taxon>
        <taxon>Clostridia</taxon>
        <taxon>Lachnospirales</taxon>
        <taxon>Lachnospiraceae</taxon>
        <taxon>Stomatobaculum</taxon>
    </lineage>
</organism>
<dbReference type="InterPro" id="IPR051933">
    <property type="entry name" value="Resuscitation_pf_RpfB"/>
</dbReference>
<comment type="caution">
    <text evidence="5">The sequence shown here is derived from an EMBL/GenBank/DDBJ whole genome shotgun (WGS) entry which is preliminary data.</text>
</comment>
<dbReference type="PANTHER" id="PTHR39160">
    <property type="entry name" value="CELL WALL-BINDING PROTEIN YOCH"/>
    <property type="match status" value="1"/>
</dbReference>
<dbReference type="GO" id="GO:0009254">
    <property type="term" value="P:peptidoglycan turnover"/>
    <property type="evidence" value="ECO:0007669"/>
    <property type="project" value="InterPro"/>
</dbReference>
<dbReference type="Pfam" id="PF06725">
    <property type="entry name" value="3D"/>
    <property type="match status" value="1"/>
</dbReference>
<evidence type="ECO:0000313" key="6">
    <source>
        <dbReference type="Proteomes" id="UP000018466"/>
    </source>
</evidence>
<protein>
    <recommendedName>
        <fullName evidence="4">3D domain-containing protein</fullName>
    </recommendedName>
</protein>
<proteinExistence type="predicted"/>
<dbReference type="InterPro" id="IPR059180">
    <property type="entry name" value="3D_YorM"/>
</dbReference>
<dbReference type="Proteomes" id="UP000018466">
    <property type="component" value="Unassembled WGS sequence"/>
</dbReference>
<keyword evidence="6" id="KW-1185">Reference proteome</keyword>
<dbReference type="GO" id="GO:0019867">
    <property type="term" value="C:outer membrane"/>
    <property type="evidence" value="ECO:0007669"/>
    <property type="project" value="InterPro"/>
</dbReference>
<name>A0AA36Y5B4_9FIRM</name>
<accession>A0AA36Y5B4</accession>
<feature type="signal peptide" evidence="3">
    <location>
        <begin position="1"/>
        <end position="29"/>
    </location>
</feature>
<dbReference type="Gene3D" id="2.40.40.10">
    <property type="entry name" value="RlpA-like domain"/>
    <property type="match status" value="1"/>
</dbReference>
<sequence>MHKHMNAIQRACIFLLTLLLFLVPLSALGEPKAEPAPEAAAAETGTTAFVSPTDTPSASAVFTDSTVMGDVQHAEENLSDQIDVPALNDARVAAQNALIETRTNKDRAWLSLKREEQAKAEAARRAAEEAARAASEAARERAEAESREAAKKAAAKKDSGKQSKTTAAANHSTSGKSAKKESGRNGKSLGVFKLTAYCPCYECSKGWGRMTSSGKIAQANHTIATDPAVIPEGTRVVINGTVYVAEDVGSGVAGKHIDIFMESHSSALNFGVQYAEVYLAD</sequence>
<reference evidence="5 6" key="1">
    <citation type="submission" date="2011-10" db="EMBL/GenBank/DDBJ databases">
        <title>The Genome Sequence of Lachnospiraceae bacterium ACC2.</title>
        <authorList>
            <consortium name="The Broad Institute Genome Sequencing Platform"/>
            <person name="Earl A."/>
            <person name="Ward D."/>
            <person name="Feldgarden M."/>
            <person name="Gevers D."/>
            <person name="Sizova M."/>
            <person name="Hazen A."/>
            <person name="Epstein S."/>
            <person name="Young S.K."/>
            <person name="Zeng Q."/>
            <person name="Gargeya S."/>
            <person name="Fitzgerald M."/>
            <person name="Haas B."/>
            <person name="Abouelleil A."/>
            <person name="Alvarado L."/>
            <person name="Arachchi H.M."/>
            <person name="Berlin A."/>
            <person name="Brown A."/>
            <person name="Chapman S.B."/>
            <person name="Chen Z."/>
            <person name="Dunbar C."/>
            <person name="Freedman E."/>
            <person name="Gearin G."/>
            <person name="Goldberg J."/>
            <person name="Griggs A."/>
            <person name="Gujja S."/>
            <person name="Heiman D."/>
            <person name="Howarth C."/>
            <person name="Larson L."/>
            <person name="Lui A."/>
            <person name="MacDonald P.J.P."/>
            <person name="Montmayeur A."/>
            <person name="Murphy C."/>
            <person name="Neiman D."/>
            <person name="Pearson M."/>
            <person name="Priest M."/>
            <person name="Roberts A."/>
            <person name="Saif S."/>
            <person name="Shea T."/>
            <person name="Shenoy N."/>
            <person name="Sisk P."/>
            <person name="Stolte C."/>
            <person name="Sykes S."/>
            <person name="Wortman J."/>
            <person name="Nusbaum C."/>
            <person name="Birren B."/>
        </authorList>
    </citation>
    <scope>NUCLEOTIDE SEQUENCE [LARGE SCALE GENOMIC DNA]</scope>
    <source>
        <strain evidence="5 6">ACC2</strain>
    </source>
</reference>
<dbReference type="GeneID" id="86941807"/>
<dbReference type="InterPro" id="IPR010611">
    <property type="entry name" value="3D_dom"/>
</dbReference>
<feature type="region of interest" description="Disordered" evidence="2">
    <location>
        <begin position="36"/>
        <end position="55"/>
    </location>
</feature>
<feature type="compositionally biased region" description="Polar residues" evidence="2">
    <location>
        <begin position="162"/>
        <end position="176"/>
    </location>
</feature>
<gene>
    <name evidence="5" type="ORF">HMPREF9623_00735</name>
</gene>
<evidence type="ECO:0000256" key="1">
    <source>
        <dbReference type="ARBA" id="ARBA00022729"/>
    </source>
</evidence>
<dbReference type="PANTHER" id="PTHR39160:SF4">
    <property type="entry name" value="RESUSCITATION-PROMOTING FACTOR RPFB"/>
    <property type="match status" value="1"/>
</dbReference>
<evidence type="ECO:0000256" key="3">
    <source>
        <dbReference type="SAM" id="SignalP"/>
    </source>
</evidence>
<keyword evidence="1 3" id="KW-0732">Signal</keyword>
<dbReference type="RefSeq" id="WP_009532568.1">
    <property type="nucleotide sequence ID" value="NZ_JH590862.1"/>
</dbReference>
<dbReference type="EMBL" id="AGEL01000006">
    <property type="protein sequence ID" value="EHO17136.1"/>
    <property type="molecule type" value="Genomic_DNA"/>
</dbReference>
<dbReference type="InterPro" id="IPR036908">
    <property type="entry name" value="RlpA-like_sf"/>
</dbReference>
<dbReference type="CDD" id="cd14667">
    <property type="entry name" value="3D_containing_proteins"/>
    <property type="match status" value="1"/>
</dbReference>
<dbReference type="GO" id="GO:0004553">
    <property type="term" value="F:hydrolase activity, hydrolyzing O-glycosyl compounds"/>
    <property type="evidence" value="ECO:0007669"/>
    <property type="project" value="InterPro"/>
</dbReference>
<evidence type="ECO:0000313" key="5">
    <source>
        <dbReference type="EMBL" id="EHO17136.1"/>
    </source>
</evidence>
<dbReference type="SUPFAM" id="SSF50685">
    <property type="entry name" value="Barwin-like endoglucanases"/>
    <property type="match status" value="1"/>
</dbReference>
<evidence type="ECO:0000259" key="4">
    <source>
        <dbReference type="Pfam" id="PF06725"/>
    </source>
</evidence>
<feature type="domain" description="3D" evidence="4">
    <location>
        <begin position="222"/>
        <end position="279"/>
    </location>
</feature>
<feature type="region of interest" description="Disordered" evidence="2">
    <location>
        <begin position="121"/>
        <end position="184"/>
    </location>
</feature>
<feature type="compositionally biased region" description="Basic and acidic residues" evidence="2">
    <location>
        <begin position="121"/>
        <end position="161"/>
    </location>
</feature>
<feature type="chain" id="PRO_5041232809" description="3D domain-containing protein" evidence="3">
    <location>
        <begin position="30"/>
        <end position="281"/>
    </location>
</feature>
<feature type="compositionally biased region" description="Low complexity" evidence="2">
    <location>
        <begin position="36"/>
        <end position="48"/>
    </location>
</feature>
<dbReference type="AlphaFoldDB" id="A0AA36Y5B4"/>
<evidence type="ECO:0000256" key="2">
    <source>
        <dbReference type="SAM" id="MobiDB-lite"/>
    </source>
</evidence>